<gene>
    <name evidence="4" type="ORF">E3O65_08995</name>
</gene>
<keyword evidence="2" id="KW-1133">Transmembrane helix</keyword>
<name>A0ABY2IZC2_9MICO</name>
<dbReference type="InterPro" id="IPR050879">
    <property type="entry name" value="Acyltransferase_3"/>
</dbReference>
<feature type="transmembrane region" description="Helical" evidence="2">
    <location>
        <begin position="55"/>
        <end position="74"/>
    </location>
</feature>
<organism evidence="4 5">
    <name type="scientific">Cryobacterium breve</name>
    <dbReference type="NCBI Taxonomy" id="1259258"/>
    <lineage>
        <taxon>Bacteria</taxon>
        <taxon>Bacillati</taxon>
        <taxon>Actinomycetota</taxon>
        <taxon>Actinomycetes</taxon>
        <taxon>Micrococcales</taxon>
        <taxon>Microbacteriaceae</taxon>
        <taxon>Cryobacterium</taxon>
    </lineage>
</organism>
<keyword evidence="2" id="KW-0812">Transmembrane</keyword>
<proteinExistence type="predicted"/>
<evidence type="ECO:0000256" key="2">
    <source>
        <dbReference type="SAM" id="Phobius"/>
    </source>
</evidence>
<reference evidence="4 5" key="1">
    <citation type="submission" date="2019-03" db="EMBL/GenBank/DDBJ databases">
        <title>Genomics of glacier-inhabiting Cryobacterium strains.</title>
        <authorList>
            <person name="Liu Q."/>
            <person name="Xin Y.-H."/>
        </authorList>
    </citation>
    <scope>NUCLEOTIDE SEQUENCE [LARGE SCALE GENOMIC DNA]</scope>
    <source>
        <strain evidence="4 5">TMT4-23</strain>
    </source>
</reference>
<feature type="compositionally biased region" description="Polar residues" evidence="1">
    <location>
        <begin position="473"/>
        <end position="482"/>
    </location>
</feature>
<feature type="transmembrane region" description="Helical" evidence="2">
    <location>
        <begin position="293"/>
        <end position="313"/>
    </location>
</feature>
<keyword evidence="4" id="KW-0808">Transferase</keyword>
<feature type="transmembrane region" description="Helical" evidence="2">
    <location>
        <begin position="319"/>
        <end position="344"/>
    </location>
</feature>
<dbReference type="EMBL" id="SOGJ01000022">
    <property type="protein sequence ID" value="TFC97859.1"/>
    <property type="molecule type" value="Genomic_DNA"/>
</dbReference>
<evidence type="ECO:0000256" key="1">
    <source>
        <dbReference type="SAM" id="MobiDB-lite"/>
    </source>
</evidence>
<protein>
    <submittedName>
        <fullName evidence="4">Acyltransferase</fullName>
    </submittedName>
</protein>
<accession>A0ABY2IZC2</accession>
<dbReference type="RefSeq" id="WP_134363403.1">
    <property type="nucleotide sequence ID" value="NZ_SOGJ01000022.1"/>
</dbReference>
<feature type="domain" description="Acyltransferase 3" evidence="3">
    <location>
        <begin position="30"/>
        <end position="341"/>
    </location>
</feature>
<feature type="region of interest" description="Disordered" evidence="1">
    <location>
        <begin position="452"/>
        <end position="482"/>
    </location>
</feature>
<feature type="transmembrane region" description="Helical" evidence="2">
    <location>
        <begin position="122"/>
        <end position="144"/>
    </location>
</feature>
<dbReference type="InterPro" id="IPR002656">
    <property type="entry name" value="Acyl_transf_3_dom"/>
</dbReference>
<feature type="transmembrane region" description="Helical" evidence="2">
    <location>
        <begin position="234"/>
        <end position="253"/>
    </location>
</feature>
<keyword evidence="5" id="KW-1185">Reference proteome</keyword>
<keyword evidence="4" id="KW-0012">Acyltransferase</keyword>
<feature type="transmembrane region" description="Helical" evidence="2">
    <location>
        <begin position="196"/>
        <end position="222"/>
    </location>
</feature>
<evidence type="ECO:0000313" key="4">
    <source>
        <dbReference type="EMBL" id="TFC97859.1"/>
    </source>
</evidence>
<feature type="transmembrane region" description="Helical" evidence="2">
    <location>
        <begin position="12"/>
        <end position="35"/>
    </location>
</feature>
<evidence type="ECO:0000259" key="3">
    <source>
        <dbReference type="Pfam" id="PF01757"/>
    </source>
</evidence>
<dbReference type="Pfam" id="PF01757">
    <property type="entry name" value="Acyl_transf_3"/>
    <property type="match status" value="1"/>
</dbReference>
<comment type="caution">
    <text evidence="4">The sequence shown here is derived from an EMBL/GenBank/DDBJ whole genome shotgun (WGS) entry which is preliminary data.</text>
</comment>
<dbReference type="Proteomes" id="UP000298355">
    <property type="component" value="Unassembled WGS sequence"/>
</dbReference>
<dbReference type="PANTHER" id="PTHR23028">
    <property type="entry name" value="ACETYLTRANSFERASE"/>
    <property type="match status" value="1"/>
</dbReference>
<feature type="transmembrane region" description="Helical" evidence="2">
    <location>
        <begin position="156"/>
        <end position="176"/>
    </location>
</feature>
<evidence type="ECO:0000313" key="5">
    <source>
        <dbReference type="Proteomes" id="UP000298355"/>
    </source>
</evidence>
<feature type="transmembrane region" description="Helical" evidence="2">
    <location>
        <begin position="259"/>
        <end position="281"/>
    </location>
</feature>
<dbReference type="GO" id="GO:0016746">
    <property type="term" value="F:acyltransferase activity"/>
    <property type="evidence" value="ECO:0007669"/>
    <property type="project" value="UniProtKB-KW"/>
</dbReference>
<dbReference type="PANTHER" id="PTHR23028:SF53">
    <property type="entry name" value="ACYL_TRANSF_3 DOMAIN-CONTAINING PROTEIN"/>
    <property type="match status" value="1"/>
</dbReference>
<keyword evidence="2" id="KW-0472">Membrane</keyword>
<sequence>MSRGIGAPSAPAACLASIPVAVPFLLFRPFVSAVLNSTPTPRLGRYLFNRCLRIFPAYIAILLFVSLVAGVAYLKPPELGDGLLASEQPVGYLIDPLLLLPNALMLQTFFPTGMTTGISVAWSLSVEMIFYIVMPMLALLAYAAHKRFRAGRLAAAVMPIVALLITGVLGKVWLALVSNPNGLAELRWLEWGGNWVAVLARSFVVSVDLFASGMIAAVIFCLISNGSIRKVLPWRWGALILGLLSIPVAWYFGFLNLGFSILSGAVILFVTTNGKGSLATLLERRPFRFAGDISYSVYLWHIPVTLMLFRFGLVFPSTVFGWLANVVLVMSVTGVLSWTTYRYVEYPFAELKKRTDARRTGARRSELITARSSVTPINLRYQRLTVHDWLCPRLVDAGLCGSSEVRVFVLLDQHQSERLAFVTEASWAKEGEASIETPGPVPGPRFLRAAAAGWPTPSPRPRPRRCRGWLGTGSLTSPEWLP</sequence>